<organism evidence="1 2">
    <name type="scientific">Hyalella azteca</name>
    <name type="common">Amphipod</name>
    <dbReference type="NCBI Taxonomy" id="294128"/>
    <lineage>
        <taxon>Eukaryota</taxon>
        <taxon>Metazoa</taxon>
        <taxon>Ecdysozoa</taxon>
        <taxon>Arthropoda</taxon>
        <taxon>Crustacea</taxon>
        <taxon>Multicrustacea</taxon>
        <taxon>Malacostraca</taxon>
        <taxon>Eumalacostraca</taxon>
        <taxon>Peracarida</taxon>
        <taxon>Amphipoda</taxon>
        <taxon>Senticaudata</taxon>
        <taxon>Talitrida</taxon>
        <taxon>Talitroidea</taxon>
        <taxon>Hyalellidae</taxon>
        <taxon>Hyalella</taxon>
    </lineage>
</organism>
<keyword evidence="1" id="KW-1185">Reference proteome</keyword>
<dbReference type="Proteomes" id="UP000694843">
    <property type="component" value="Unplaced"/>
</dbReference>
<protein>
    <submittedName>
        <fullName evidence="2">Uncharacterized protein LOC108676128</fullName>
    </submittedName>
</protein>
<dbReference type="OrthoDB" id="7445908at2759"/>
<dbReference type="KEGG" id="hazt:108676128"/>
<evidence type="ECO:0000313" key="1">
    <source>
        <dbReference type="Proteomes" id="UP000694843"/>
    </source>
</evidence>
<gene>
    <name evidence="2" type="primary">LOC108676128</name>
</gene>
<proteinExistence type="predicted"/>
<evidence type="ECO:0000313" key="2">
    <source>
        <dbReference type="RefSeq" id="XP_018019657.2"/>
    </source>
</evidence>
<name>A0A8B7P0W9_HYAAZ</name>
<dbReference type="AlphaFoldDB" id="A0A8B7P0W9"/>
<accession>A0A8B7P0W9</accession>
<dbReference type="RefSeq" id="XP_018019657.2">
    <property type="nucleotide sequence ID" value="XM_018164168.2"/>
</dbReference>
<dbReference type="GeneID" id="108676128"/>
<reference evidence="2" key="1">
    <citation type="submission" date="2025-08" db="UniProtKB">
        <authorList>
            <consortium name="RefSeq"/>
        </authorList>
    </citation>
    <scope>IDENTIFICATION</scope>
    <source>
        <tissue evidence="2">Whole organism</tissue>
    </source>
</reference>
<sequence length="189" mass="21367">MAFWAPIQQVDFDDFLYVPNGLVDSYYPLTVETNTLRTNADFWQVYDLSPNGSRLHDFSIRFTYKGGADARIGLCRSRDYSYQYQLRLLLDQAILYRTGLDWFSSVSVPGLISNSEFRSFYITMKFGTFSFGRQGSPTPLMFYQHPGNYTAGFVTLIISSYQGIYGLWQFADLPHLANNGDGAATVSGG</sequence>